<feature type="transmembrane region" description="Helical" evidence="1">
    <location>
        <begin position="7"/>
        <end position="26"/>
    </location>
</feature>
<dbReference type="OrthoDB" id="5741158at2"/>
<evidence type="ECO:0000313" key="2">
    <source>
        <dbReference type="EMBL" id="TCO77259.1"/>
    </source>
</evidence>
<feature type="transmembrane region" description="Helical" evidence="1">
    <location>
        <begin position="32"/>
        <end position="49"/>
    </location>
</feature>
<feature type="transmembrane region" description="Helical" evidence="1">
    <location>
        <begin position="56"/>
        <end position="73"/>
    </location>
</feature>
<keyword evidence="1" id="KW-0472">Membrane</keyword>
<reference evidence="2 3" key="1">
    <citation type="submission" date="2019-03" db="EMBL/GenBank/DDBJ databases">
        <title>Genomic Encyclopedia of Type Strains, Phase IV (KMG-IV): sequencing the most valuable type-strain genomes for metagenomic binning, comparative biology and taxonomic classification.</title>
        <authorList>
            <person name="Goeker M."/>
        </authorList>
    </citation>
    <scope>NUCLEOTIDE SEQUENCE [LARGE SCALE GENOMIC DNA]</scope>
    <source>
        <strain evidence="2 3">DSM 23344</strain>
    </source>
</reference>
<dbReference type="Proteomes" id="UP000294980">
    <property type="component" value="Unassembled WGS sequence"/>
</dbReference>
<keyword evidence="1" id="KW-0812">Transmembrane</keyword>
<evidence type="ECO:0000313" key="3">
    <source>
        <dbReference type="Proteomes" id="UP000294980"/>
    </source>
</evidence>
<organism evidence="2 3">
    <name type="scientific">Chromatocurvus halotolerans</name>
    <dbReference type="NCBI Taxonomy" id="1132028"/>
    <lineage>
        <taxon>Bacteria</taxon>
        <taxon>Pseudomonadati</taxon>
        <taxon>Pseudomonadota</taxon>
        <taxon>Gammaproteobacteria</taxon>
        <taxon>Cellvibrionales</taxon>
        <taxon>Halieaceae</taxon>
        <taxon>Chromatocurvus</taxon>
    </lineage>
</organism>
<evidence type="ECO:0000256" key="1">
    <source>
        <dbReference type="SAM" id="Phobius"/>
    </source>
</evidence>
<sequence>MDSGNAVLLTFGLATLFVSWILLLIVAWTEDYAWGLFALLLPPLAYLYGLFRLDKAGQSLLVAAAGLVMIWAAL</sequence>
<accession>A0A4R2L0G1</accession>
<dbReference type="RefSeq" id="WP_117317060.1">
    <property type="nucleotide sequence ID" value="NZ_QQSW01000008.1"/>
</dbReference>
<dbReference type="AlphaFoldDB" id="A0A4R2L0G1"/>
<comment type="caution">
    <text evidence="2">The sequence shown here is derived from an EMBL/GenBank/DDBJ whole genome shotgun (WGS) entry which is preliminary data.</text>
</comment>
<proteinExistence type="predicted"/>
<protein>
    <submittedName>
        <fullName evidence="2">Uncharacterized protein</fullName>
    </submittedName>
</protein>
<keyword evidence="3" id="KW-1185">Reference proteome</keyword>
<dbReference type="EMBL" id="SLWX01000003">
    <property type="protein sequence ID" value="TCO77259.1"/>
    <property type="molecule type" value="Genomic_DNA"/>
</dbReference>
<keyword evidence="1" id="KW-1133">Transmembrane helix</keyword>
<name>A0A4R2L0G1_9GAMM</name>
<gene>
    <name evidence="2" type="ORF">EV688_103274</name>
</gene>